<dbReference type="InterPro" id="IPR008251">
    <property type="entry name" value="Chromo_shadow_dom"/>
</dbReference>
<reference evidence="6 7" key="1">
    <citation type="journal article" date="2016" name="Front. Microbiol.">
        <title>Genome and transcriptome sequences reveal the specific parasitism of the nematophagous Purpureocillium lilacinum 36-1.</title>
        <authorList>
            <person name="Xie J."/>
            <person name="Li S."/>
            <person name="Mo C."/>
            <person name="Xiao X."/>
            <person name="Peng D."/>
            <person name="Wang G."/>
            <person name="Xiao Y."/>
        </authorList>
    </citation>
    <scope>NUCLEOTIDE SEQUENCE [LARGE SCALE GENOMIC DNA]</scope>
    <source>
        <strain evidence="6 7">36-1</strain>
    </source>
</reference>
<accession>A0A2U3DR24</accession>
<dbReference type="InterPro" id="IPR023780">
    <property type="entry name" value="Chromo_domain"/>
</dbReference>
<dbReference type="InterPro" id="IPR000953">
    <property type="entry name" value="Chromo/chromo_shadow_dom"/>
</dbReference>
<comment type="subunit">
    <text evidence="2">Component of the NuA4 histone acetyltransferase complex.</text>
</comment>
<sequence>MHVQMPYAFDPNFADDIKGSLMFHVKWKGFEKQSDMTWEPEKHLQNCVLLRQYFDRLGGRDRLVQDVEDAGRKVSGKSARDEAPTPTETQQPAHMSSTAIPARPVGSWEKDISSIDGCEDKGGGNLVVYVTWKNGSKTRHGTSAMYEHCPQMMLRFYEQHVKLT</sequence>
<dbReference type="Proteomes" id="UP000245956">
    <property type="component" value="Unassembled WGS sequence"/>
</dbReference>
<dbReference type="GO" id="GO:0006338">
    <property type="term" value="P:chromatin remodeling"/>
    <property type="evidence" value="ECO:0007669"/>
    <property type="project" value="UniProtKB-ARBA"/>
</dbReference>
<keyword evidence="3" id="KW-0539">Nucleus</keyword>
<dbReference type="InterPro" id="IPR023779">
    <property type="entry name" value="Chromodomain_CS"/>
</dbReference>
<feature type="region of interest" description="Disordered" evidence="4">
    <location>
        <begin position="67"/>
        <end position="103"/>
    </location>
</feature>
<dbReference type="GO" id="GO:0005634">
    <property type="term" value="C:nucleus"/>
    <property type="evidence" value="ECO:0007669"/>
    <property type="project" value="UniProtKB-SubCell"/>
</dbReference>
<evidence type="ECO:0000313" key="6">
    <source>
        <dbReference type="EMBL" id="PWI64701.1"/>
    </source>
</evidence>
<organism evidence="6 7">
    <name type="scientific">Purpureocillium lilacinum</name>
    <name type="common">Paecilomyces lilacinus</name>
    <dbReference type="NCBI Taxonomy" id="33203"/>
    <lineage>
        <taxon>Eukaryota</taxon>
        <taxon>Fungi</taxon>
        <taxon>Dikarya</taxon>
        <taxon>Ascomycota</taxon>
        <taxon>Pezizomycotina</taxon>
        <taxon>Sordariomycetes</taxon>
        <taxon>Hypocreomycetidae</taxon>
        <taxon>Hypocreales</taxon>
        <taxon>Ophiocordycipitaceae</taxon>
        <taxon>Purpureocillium</taxon>
    </lineage>
</organism>
<comment type="caution">
    <text evidence="6">The sequence shown here is derived from an EMBL/GenBank/DDBJ whole genome shotgun (WGS) entry which is preliminary data.</text>
</comment>
<dbReference type="Pfam" id="PF01393">
    <property type="entry name" value="Chromo_shadow"/>
    <property type="match status" value="1"/>
</dbReference>
<evidence type="ECO:0000259" key="5">
    <source>
        <dbReference type="PROSITE" id="PS50013"/>
    </source>
</evidence>
<dbReference type="SMART" id="SM00300">
    <property type="entry name" value="ChSh"/>
    <property type="match status" value="1"/>
</dbReference>
<feature type="compositionally biased region" description="Polar residues" evidence="4">
    <location>
        <begin position="86"/>
        <end position="99"/>
    </location>
</feature>
<comment type="subcellular location">
    <subcellularLocation>
        <location evidence="1">Nucleus</location>
    </subcellularLocation>
</comment>
<feature type="compositionally biased region" description="Basic and acidic residues" evidence="4">
    <location>
        <begin position="67"/>
        <end position="83"/>
    </location>
</feature>
<protein>
    <recommendedName>
        <fullName evidence="5">Chromo domain-containing protein</fullName>
    </recommendedName>
</protein>
<dbReference type="PROSITE" id="PS00598">
    <property type="entry name" value="CHROMO_1"/>
    <property type="match status" value="1"/>
</dbReference>
<name>A0A2U3DR24_PURLI</name>
<dbReference type="InterPro" id="IPR051219">
    <property type="entry name" value="Heterochromatin_chromo-domain"/>
</dbReference>
<gene>
    <name evidence="6" type="ORF">PCL_08627</name>
</gene>
<dbReference type="GO" id="GO:0000792">
    <property type="term" value="C:heterochromatin"/>
    <property type="evidence" value="ECO:0007669"/>
    <property type="project" value="UniProtKB-ARBA"/>
</dbReference>
<dbReference type="Gene3D" id="2.40.50.40">
    <property type="match status" value="2"/>
</dbReference>
<dbReference type="SUPFAM" id="SSF54160">
    <property type="entry name" value="Chromo domain-like"/>
    <property type="match status" value="2"/>
</dbReference>
<evidence type="ECO:0000256" key="4">
    <source>
        <dbReference type="SAM" id="MobiDB-lite"/>
    </source>
</evidence>
<dbReference type="Pfam" id="PF00385">
    <property type="entry name" value="Chromo"/>
    <property type="match status" value="1"/>
</dbReference>
<dbReference type="EMBL" id="LCWV01000047">
    <property type="protein sequence ID" value="PWI64701.1"/>
    <property type="molecule type" value="Genomic_DNA"/>
</dbReference>
<dbReference type="PROSITE" id="PS50013">
    <property type="entry name" value="CHROMO_2"/>
    <property type="match status" value="1"/>
</dbReference>
<evidence type="ECO:0000313" key="7">
    <source>
        <dbReference type="Proteomes" id="UP000245956"/>
    </source>
</evidence>
<dbReference type="AlphaFoldDB" id="A0A2U3DR24"/>
<dbReference type="PANTHER" id="PTHR22812">
    <property type="entry name" value="CHROMOBOX PROTEIN"/>
    <property type="match status" value="1"/>
</dbReference>
<proteinExistence type="predicted"/>
<evidence type="ECO:0000256" key="3">
    <source>
        <dbReference type="ARBA" id="ARBA00023242"/>
    </source>
</evidence>
<evidence type="ECO:0000256" key="1">
    <source>
        <dbReference type="ARBA" id="ARBA00004123"/>
    </source>
</evidence>
<dbReference type="InterPro" id="IPR016197">
    <property type="entry name" value="Chromo-like_dom_sf"/>
</dbReference>
<evidence type="ECO:0000256" key="2">
    <source>
        <dbReference type="ARBA" id="ARBA00011353"/>
    </source>
</evidence>
<feature type="domain" description="Chromo" evidence="5">
    <location>
        <begin position="18"/>
        <end position="65"/>
    </location>
</feature>
<dbReference type="CDD" id="cd00024">
    <property type="entry name" value="CD_CSD"/>
    <property type="match status" value="1"/>
</dbReference>